<dbReference type="AlphaFoldDB" id="A0A431VVD4"/>
<evidence type="ECO:0000313" key="8">
    <source>
        <dbReference type="Proteomes" id="UP000282060"/>
    </source>
</evidence>
<feature type="transmembrane region" description="Helical" evidence="5">
    <location>
        <begin position="212"/>
        <end position="233"/>
    </location>
</feature>
<evidence type="ECO:0000256" key="1">
    <source>
        <dbReference type="ARBA" id="ARBA00004651"/>
    </source>
</evidence>
<evidence type="ECO:0000256" key="2">
    <source>
        <dbReference type="ARBA" id="ARBA00022692"/>
    </source>
</evidence>
<dbReference type="Proteomes" id="UP000282060">
    <property type="component" value="Unassembled WGS sequence"/>
</dbReference>
<feature type="transmembrane region" description="Helical" evidence="5">
    <location>
        <begin position="183"/>
        <end position="205"/>
    </location>
</feature>
<dbReference type="InterPro" id="IPR000515">
    <property type="entry name" value="MetI-like"/>
</dbReference>
<feature type="transmembrane region" description="Helical" evidence="5">
    <location>
        <begin position="7"/>
        <end position="29"/>
    </location>
</feature>
<dbReference type="PANTHER" id="PTHR43470">
    <property type="entry name" value="PHOSPHATE TRANSPORT SYSTEM PERMEASE PROTEIN PSTA-RELATED"/>
    <property type="match status" value="1"/>
</dbReference>
<evidence type="ECO:0000259" key="6">
    <source>
        <dbReference type="PROSITE" id="PS50928"/>
    </source>
</evidence>
<dbReference type="RefSeq" id="WP_126507924.1">
    <property type="nucleotide sequence ID" value="NZ_RXNV01000017.1"/>
</dbReference>
<feature type="transmembrane region" description="Helical" evidence="5">
    <location>
        <begin position="139"/>
        <end position="163"/>
    </location>
</feature>
<sequence>MSRLIGYWGRLCALFIIGIMLTLIGFILFKGLPTLELSLFFGDTAPLAAMMGLQPVWEGIWPACVGTLTVVLCSVSLASVPGVASGIWLASAPDKPAQKVFGLAVDILAGIPSILMGLFGFSLILLLRGSFFPQANASLLLASFCLALLILPYIACATQNALSSLPKQLSVTGAALGMTQWQVTYRLLLPQASSGIMSGLMLAIGRAAEDTAVIMLTGAVANAGLPGGLLQRFEALPFTIFYYSAQYQSQQELNMAFGAALVLLTVTSIIFTLLAAVSRRRNRNIFGSANSRKRNIYVR</sequence>
<dbReference type="PANTHER" id="PTHR43470:SF3">
    <property type="entry name" value="PHOSPHATE TRANSPORT SYSTEM PERMEASE PROTEIN PSTA-RELATED"/>
    <property type="match status" value="1"/>
</dbReference>
<keyword evidence="4 5" id="KW-0472">Membrane</keyword>
<dbReference type="InterPro" id="IPR035906">
    <property type="entry name" value="MetI-like_sf"/>
</dbReference>
<comment type="subcellular location">
    <subcellularLocation>
        <location evidence="1 5">Cell membrane</location>
        <topology evidence="1 5">Multi-pass membrane protein</topology>
    </subcellularLocation>
</comment>
<keyword evidence="8" id="KW-1185">Reference proteome</keyword>
<evidence type="ECO:0000256" key="4">
    <source>
        <dbReference type="ARBA" id="ARBA00023136"/>
    </source>
</evidence>
<dbReference type="OrthoDB" id="9807065at2"/>
<accession>A0A431VVD4</accession>
<keyword evidence="5" id="KW-0813">Transport</keyword>
<dbReference type="GO" id="GO:0055085">
    <property type="term" value="P:transmembrane transport"/>
    <property type="evidence" value="ECO:0007669"/>
    <property type="project" value="InterPro"/>
</dbReference>
<comment type="caution">
    <text evidence="7">The sequence shown here is derived from an EMBL/GenBank/DDBJ whole genome shotgun (WGS) entry which is preliminary data.</text>
</comment>
<comment type="similarity">
    <text evidence="5">Belongs to the binding-protein-dependent transport system permease family.</text>
</comment>
<organism evidence="7 8">
    <name type="scientific">Shewanella atlantica</name>
    <dbReference type="NCBI Taxonomy" id="271099"/>
    <lineage>
        <taxon>Bacteria</taxon>
        <taxon>Pseudomonadati</taxon>
        <taxon>Pseudomonadota</taxon>
        <taxon>Gammaproteobacteria</taxon>
        <taxon>Alteromonadales</taxon>
        <taxon>Shewanellaceae</taxon>
        <taxon>Shewanella</taxon>
    </lineage>
</organism>
<name>A0A431VVD4_9GAMM</name>
<evidence type="ECO:0000256" key="5">
    <source>
        <dbReference type="RuleBase" id="RU363032"/>
    </source>
</evidence>
<dbReference type="PROSITE" id="PS50928">
    <property type="entry name" value="ABC_TM1"/>
    <property type="match status" value="1"/>
</dbReference>
<feature type="transmembrane region" description="Helical" evidence="5">
    <location>
        <begin position="60"/>
        <end position="80"/>
    </location>
</feature>
<dbReference type="Gene3D" id="1.10.3720.10">
    <property type="entry name" value="MetI-like"/>
    <property type="match status" value="1"/>
</dbReference>
<gene>
    <name evidence="7" type="ORF">EKG39_20800</name>
</gene>
<keyword evidence="2 5" id="KW-0812">Transmembrane</keyword>
<feature type="transmembrane region" description="Helical" evidence="5">
    <location>
        <begin position="100"/>
        <end position="127"/>
    </location>
</feature>
<keyword evidence="3 5" id="KW-1133">Transmembrane helix</keyword>
<feature type="transmembrane region" description="Helical" evidence="5">
    <location>
        <begin position="253"/>
        <end position="277"/>
    </location>
</feature>
<evidence type="ECO:0000313" key="7">
    <source>
        <dbReference type="EMBL" id="RTR27228.1"/>
    </source>
</evidence>
<reference evidence="7 8" key="1">
    <citation type="submission" date="2018-12" db="EMBL/GenBank/DDBJ databases">
        <authorList>
            <person name="Yu L."/>
        </authorList>
    </citation>
    <scope>NUCLEOTIDE SEQUENCE [LARGE SCALE GENOMIC DNA]</scope>
    <source>
        <strain evidence="7 8">HAW-EB5</strain>
    </source>
</reference>
<dbReference type="SUPFAM" id="SSF161098">
    <property type="entry name" value="MetI-like"/>
    <property type="match status" value="1"/>
</dbReference>
<proteinExistence type="inferred from homology"/>
<feature type="transmembrane region" description="Helical" evidence="5">
    <location>
        <begin position="35"/>
        <end position="53"/>
    </location>
</feature>
<dbReference type="Pfam" id="PF00528">
    <property type="entry name" value="BPD_transp_1"/>
    <property type="match status" value="1"/>
</dbReference>
<dbReference type="CDD" id="cd06261">
    <property type="entry name" value="TM_PBP2"/>
    <property type="match status" value="1"/>
</dbReference>
<evidence type="ECO:0000256" key="3">
    <source>
        <dbReference type="ARBA" id="ARBA00022989"/>
    </source>
</evidence>
<dbReference type="GO" id="GO:0005886">
    <property type="term" value="C:plasma membrane"/>
    <property type="evidence" value="ECO:0007669"/>
    <property type="project" value="UniProtKB-SubCell"/>
</dbReference>
<dbReference type="EMBL" id="RXNV01000017">
    <property type="protein sequence ID" value="RTR27228.1"/>
    <property type="molecule type" value="Genomic_DNA"/>
</dbReference>
<protein>
    <submittedName>
        <fullName evidence="7">ABC transporter permease subunit</fullName>
    </submittedName>
</protein>
<feature type="domain" description="ABC transmembrane type-1" evidence="6">
    <location>
        <begin position="64"/>
        <end position="274"/>
    </location>
</feature>